<protein>
    <recommendedName>
        <fullName evidence="12">Acyl-CoA dehydrogenase</fullName>
    </recommendedName>
</protein>
<dbReference type="STRING" id="109895.A0A507DS05"/>
<dbReference type="PANTHER" id="PTHR42707:SF2">
    <property type="entry name" value="ACD11 DEHYDROGENASE"/>
    <property type="match status" value="1"/>
</dbReference>
<dbReference type="InterPro" id="IPR009100">
    <property type="entry name" value="AcylCoA_DH/oxidase_NM_dom_sf"/>
</dbReference>
<comment type="similarity">
    <text evidence="2 5">Belongs to the acyl-CoA dehydrogenase family.</text>
</comment>
<gene>
    <name evidence="10" type="ORF">PhCBS80983_g05890</name>
</gene>
<dbReference type="InterPro" id="IPR053998">
    <property type="entry name" value="ACDH-11_C"/>
</dbReference>
<organism evidence="10 11">
    <name type="scientific">Powellomyces hirtus</name>
    <dbReference type="NCBI Taxonomy" id="109895"/>
    <lineage>
        <taxon>Eukaryota</taxon>
        <taxon>Fungi</taxon>
        <taxon>Fungi incertae sedis</taxon>
        <taxon>Chytridiomycota</taxon>
        <taxon>Chytridiomycota incertae sedis</taxon>
        <taxon>Chytridiomycetes</taxon>
        <taxon>Spizellomycetales</taxon>
        <taxon>Powellomycetaceae</taxon>
        <taxon>Powellomyces</taxon>
    </lineage>
</organism>
<keyword evidence="11" id="KW-1185">Reference proteome</keyword>
<keyword evidence="3 5" id="KW-0285">Flavoprotein</keyword>
<dbReference type="Proteomes" id="UP000318582">
    <property type="component" value="Unassembled WGS sequence"/>
</dbReference>
<evidence type="ECO:0000256" key="4">
    <source>
        <dbReference type="ARBA" id="ARBA00022827"/>
    </source>
</evidence>
<evidence type="ECO:0000313" key="11">
    <source>
        <dbReference type="Proteomes" id="UP000318582"/>
    </source>
</evidence>
<evidence type="ECO:0008006" key="12">
    <source>
        <dbReference type="Google" id="ProtNLM"/>
    </source>
</evidence>
<keyword evidence="5" id="KW-0560">Oxidoreductase</keyword>
<proteinExistence type="inferred from homology"/>
<evidence type="ECO:0000313" key="10">
    <source>
        <dbReference type="EMBL" id="TPX54514.1"/>
    </source>
</evidence>
<dbReference type="Gene3D" id="6.10.250.600">
    <property type="match status" value="1"/>
</dbReference>
<dbReference type="SUPFAM" id="SSF47203">
    <property type="entry name" value="Acyl-CoA dehydrogenase C-terminal domain-like"/>
    <property type="match status" value="1"/>
</dbReference>
<dbReference type="Gene3D" id="2.40.110.20">
    <property type="match status" value="1"/>
</dbReference>
<dbReference type="Pfam" id="PF02770">
    <property type="entry name" value="Acyl-CoA_dh_M"/>
    <property type="match status" value="1"/>
</dbReference>
<dbReference type="EMBL" id="QEAQ01000151">
    <property type="protein sequence ID" value="TPX54514.1"/>
    <property type="molecule type" value="Genomic_DNA"/>
</dbReference>
<evidence type="ECO:0000259" key="6">
    <source>
        <dbReference type="Pfam" id="PF00441"/>
    </source>
</evidence>
<feature type="domain" description="Acyl-CoA dehydrogenase 11-like C-terminal" evidence="9">
    <location>
        <begin position="471"/>
        <end position="572"/>
    </location>
</feature>
<keyword evidence="4 5" id="KW-0274">FAD</keyword>
<evidence type="ECO:0000256" key="5">
    <source>
        <dbReference type="RuleBase" id="RU362125"/>
    </source>
</evidence>
<comment type="cofactor">
    <cofactor evidence="1 5">
        <name>FAD</name>
        <dbReference type="ChEBI" id="CHEBI:57692"/>
    </cofactor>
</comment>
<evidence type="ECO:0000259" key="9">
    <source>
        <dbReference type="Pfam" id="PF22217"/>
    </source>
</evidence>
<dbReference type="Gene3D" id="1.20.140.10">
    <property type="entry name" value="Butyryl-CoA Dehydrogenase, subunit A, domain 3"/>
    <property type="match status" value="1"/>
</dbReference>
<dbReference type="InterPro" id="IPR006089">
    <property type="entry name" value="Acyl-CoA_DH_CS"/>
</dbReference>
<evidence type="ECO:0000256" key="3">
    <source>
        <dbReference type="ARBA" id="ARBA00022630"/>
    </source>
</evidence>
<dbReference type="AlphaFoldDB" id="A0A507DS05"/>
<evidence type="ECO:0000259" key="7">
    <source>
        <dbReference type="Pfam" id="PF02770"/>
    </source>
</evidence>
<dbReference type="PANTHER" id="PTHR42707">
    <property type="entry name" value="ACYL-COA DEHYDROGENASE"/>
    <property type="match status" value="1"/>
</dbReference>
<dbReference type="InterPro" id="IPR052904">
    <property type="entry name" value="Acyl-CoA_dehydrogenase-like"/>
</dbReference>
<dbReference type="GO" id="GO:0003995">
    <property type="term" value="F:acyl-CoA dehydrogenase activity"/>
    <property type="evidence" value="ECO:0007669"/>
    <property type="project" value="InterPro"/>
</dbReference>
<feature type="domain" description="Acyl-CoA dehydrogenase/oxidase C-terminal" evidence="6">
    <location>
        <begin position="293"/>
        <end position="452"/>
    </location>
</feature>
<evidence type="ECO:0000259" key="8">
    <source>
        <dbReference type="Pfam" id="PF18158"/>
    </source>
</evidence>
<dbReference type="Pfam" id="PF00441">
    <property type="entry name" value="Acyl-CoA_dh_1"/>
    <property type="match status" value="1"/>
</dbReference>
<dbReference type="Pfam" id="PF18158">
    <property type="entry name" value="AidB_N"/>
    <property type="match status" value="1"/>
</dbReference>
<dbReference type="InterPro" id="IPR041504">
    <property type="entry name" value="AidB_N"/>
</dbReference>
<dbReference type="InterPro" id="IPR036250">
    <property type="entry name" value="AcylCo_DH-like_C"/>
</dbReference>
<feature type="domain" description="Acyl-CoA oxidase/dehydrogenase middle" evidence="7">
    <location>
        <begin position="178"/>
        <end position="283"/>
    </location>
</feature>
<reference evidence="10 11" key="1">
    <citation type="journal article" date="2019" name="Sci. Rep.">
        <title>Comparative genomics of chytrid fungi reveal insights into the obligate biotrophic and pathogenic lifestyle of Synchytrium endobioticum.</title>
        <authorList>
            <person name="van de Vossenberg B.T.L.H."/>
            <person name="Warris S."/>
            <person name="Nguyen H.D.T."/>
            <person name="van Gent-Pelzer M.P.E."/>
            <person name="Joly D.L."/>
            <person name="van de Geest H.C."/>
            <person name="Bonants P.J.M."/>
            <person name="Smith D.S."/>
            <person name="Levesque C.A."/>
            <person name="van der Lee T.A.J."/>
        </authorList>
    </citation>
    <scope>NUCLEOTIDE SEQUENCE [LARGE SCALE GENOMIC DNA]</scope>
    <source>
        <strain evidence="10 11">CBS 809.83</strain>
    </source>
</reference>
<name>A0A507DS05_9FUNG</name>
<evidence type="ECO:0000256" key="2">
    <source>
        <dbReference type="ARBA" id="ARBA00009347"/>
    </source>
</evidence>
<dbReference type="InterPro" id="IPR006091">
    <property type="entry name" value="Acyl-CoA_Oxase/DH_mid-dom"/>
</dbReference>
<dbReference type="InterPro" id="IPR009075">
    <property type="entry name" value="AcylCo_DH/oxidase_C"/>
</dbReference>
<comment type="caution">
    <text evidence="10">The sequence shown here is derived from an EMBL/GenBank/DDBJ whole genome shotgun (WGS) entry which is preliminary data.</text>
</comment>
<dbReference type="SUPFAM" id="SSF56645">
    <property type="entry name" value="Acyl-CoA dehydrogenase NM domain-like"/>
    <property type="match status" value="1"/>
</dbReference>
<evidence type="ECO:0000256" key="1">
    <source>
        <dbReference type="ARBA" id="ARBA00001974"/>
    </source>
</evidence>
<dbReference type="Pfam" id="PF22217">
    <property type="entry name" value="ACDH-11_C"/>
    <property type="match status" value="1"/>
</dbReference>
<feature type="domain" description="Adaptive response protein AidB N-terminal" evidence="8">
    <location>
        <begin position="19"/>
        <end position="149"/>
    </location>
</feature>
<sequence length="581" mass="63737">MELPATADRGFQFRPPVLKNQYTDDLALQGILSHYLPHEHFEHVQADLSNLGHRAITDILAMGDNAEQHPPTLTQYDHWCRRIDKLETSEGWRALKGVSAIEGLVAIGYERPLGEFSRIYQFAKLYVASPSMAMFPCPLAMTDGAARCVELFGTQGMKQRALSRLISRDPAVFWTSGQWMTERPGGSDVGGTETQAVRVGEDGRWHMSGFKWFSSATDSDMTLLLARTVNPASNTSIQGSKGLSLFYSELRNADGNLDGIRVHRLKNKLGTKALPTAELELYNLPGTMVGKENRGVATISVVLNVTRIYSAMGATSNLRRAFAIAKSYAENRTVFGKLLSEQPLHSSTLAEVAMTLRGCTIFLFYAVKVLGESECAPDEERRKRAAAMLRLTTPLLKMWVCHEAVPAISEALEACGGQGYMEETGVARQLRDAQVNAIWEGTTNVQALDVLKIVQGAFGVYASTVAESVKEGGKSAKVVEQGLRRIEDVLKMVSKWDRLQREARARQIGFAMARTLIGALLVDHAVALETTNHVDAAASRVCANRWCCDVTSLVGRLDTADHGVEDDEVLVYGKPVSSAKL</sequence>
<accession>A0A507DS05</accession>
<dbReference type="PROSITE" id="PS00073">
    <property type="entry name" value="ACYL_COA_DH_2"/>
    <property type="match status" value="1"/>
</dbReference>